<accession>A0ABY2I7T8</accession>
<dbReference type="InterPro" id="IPR003749">
    <property type="entry name" value="ThiS/MoaD-like"/>
</dbReference>
<sequence length="79" mass="8065">MAGIRFFAAAAEAAGTETTTVDVASIGELRTFLSDRHGAEFAKILSRCSLLVNGTRAADDAVPLAGTDIVDVLPPFAGG</sequence>
<gene>
    <name evidence="1" type="ORF">E3O44_18120</name>
</gene>
<evidence type="ECO:0000313" key="1">
    <source>
        <dbReference type="EMBL" id="TFB83771.1"/>
    </source>
</evidence>
<proteinExistence type="predicted"/>
<dbReference type="InterPro" id="IPR016155">
    <property type="entry name" value="Mopterin_synth/thiamin_S_b"/>
</dbReference>
<comment type="caution">
    <text evidence="1">The sequence shown here is derived from an EMBL/GenBank/DDBJ whole genome shotgun (WGS) entry which is preliminary data.</text>
</comment>
<name>A0ABY2I7T8_9MICO</name>
<dbReference type="SUPFAM" id="SSF54285">
    <property type="entry name" value="MoaD/ThiS"/>
    <property type="match status" value="1"/>
</dbReference>
<dbReference type="EMBL" id="SOFG01000024">
    <property type="protein sequence ID" value="TFB83771.1"/>
    <property type="molecule type" value="Genomic_DNA"/>
</dbReference>
<dbReference type="Pfam" id="PF02597">
    <property type="entry name" value="ThiS"/>
    <property type="match status" value="1"/>
</dbReference>
<keyword evidence="2" id="KW-1185">Reference proteome</keyword>
<dbReference type="Proteomes" id="UP000297608">
    <property type="component" value="Unassembled WGS sequence"/>
</dbReference>
<organism evidence="1 2">
    <name type="scientific">Cryobacterium algoricola</name>
    <dbReference type="NCBI Taxonomy" id="1259183"/>
    <lineage>
        <taxon>Bacteria</taxon>
        <taxon>Bacillati</taxon>
        <taxon>Actinomycetota</taxon>
        <taxon>Actinomycetes</taxon>
        <taxon>Micrococcales</taxon>
        <taxon>Microbacteriaceae</taxon>
        <taxon>Cryobacterium</taxon>
    </lineage>
</organism>
<reference evidence="1 2" key="1">
    <citation type="submission" date="2019-03" db="EMBL/GenBank/DDBJ databases">
        <title>Genomics of glacier-inhabiting Cryobacterium strains.</title>
        <authorList>
            <person name="Liu Q."/>
            <person name="Xin Y.-H."/>
        </authorList>
    </citation>
    <scope>NUCLEOTIDE SEQUENCE [LARGE SCALE GENOMIC DNA]</scope>
    <source>
        <strain evidence="1 2">MDB2-B</strain>
    </source>
</reference>
<dbReference type="InterPro" id="IPR012675">
    <property type="entry name" value="Beta-grasp_dom_sf"/>
</dbReference>
<evidence type="ECO:0000313" key="2">
    <source>
        <dbReference type="Proteomes" id="UP000297608"/>
    </source>
</evidence>
<dbReference type="Gene3D" id="3.10.20.30">
    <property type="match status" value="1"/>
</dbReference>
<dbReference type="CDD" id="cd17040">
    <property type="entry name" value="Ubl_MoaD_like"/>
    <property type="match status" value="1"/>
</dbReference>
<dbReference type="RefSeq" id="WP_134536396.1">
    <property type="nucleotide sequence ID" value="NZ_SOFG01000024.1"/>
</dbReference>
<protein>
    <submittedName>
        <fullName evidence="1">MoaD/ThiS family protein</fullName>
    </submittedName>
</protein>